<feature type="transmembrane region" description="Helical" evidence="7">
    <location>
        <begin position="85"/>
        <end position="105"/>
    </location>
</feature>
<evidence type="ECO:0000256" key="1">
    <source>
        <dbReference type="ARBA" id="ARBA00004651"/>
    </source>
</evidence>
<dbReference type="PROSITE" id="PS51257">
    <property type="entry name" value="PROKAR_LIPOPROTEIN"/>
    <property type="match status" value="1"/>
</dbReference>
<keyword evidence="4" id="KW-0029">Amino-acid transport</keyword>
<dbReference type="Proteomes" id="UP000294650">
    <property type="component" value="Unassembled WGS sequence"/>
</dbReference>
<feature type="transmembrane region" description="Helical" evidence="7">
    <location>
        <begin position="414"/>
        <end position="432"/>
    </location>
</feature>
<dbReference type="PANTHER" id="PTHR43495:SF5">
    <property type="entry name" value="GAMMA-AMINOBUTYRIC ACID PERMEASE"/>
    <property type="match status" value="1"/>
</dbReference>
<feature type="transmembrane region" description="Helical" evidence="7">
    <location>
        <begin position="20"/>
        <end position="39"/>
    </location>
</feature>
<feature type="transmembrane region" description="Helical" evidence="7">
    <location>
        <begin position="236"/>
        <end position="259"/>
    </location>
</feature>
<feature type="transmembrane region" description="Helical" evidence="7">
    <location>
        <begin position="279"/>
        <end position="307"/>
    </location>
</feature>
<keyword evidence="3 7" id="KW-0812">Transmembrane</keyword>
<gene>
    <name evidence="9" type="ORF">EDD68_11270</name>
</gene>
<dbReference type="GO" id="GO:0055085">
    <property type="term" value="P:transmembrane transport"/>
    <property type="evidence" value="ECO:0007669"/>
    <property type="project" value="InterPro"/>
</dbReference>
<dbReference type="GO" id="GO:0006865">
    <property type="term" value="P:amino acid transport"/>
    <property type="evidence" value="ECO:0007669"/>
    <property type="project" value="UniProtKB-KW"/>
</dbReference>
<evidence type="ECO:0000256" key="4">
    <source>
        <dbReference type="ARBA" id="ARBA00022970"/>
    </source>
</evidence>
<feature type="transmembrane region" description="Helical" evidence="7">
    <location>
        <begin position="354"/>
        <end position="371"/>
    </location>
</feature>
<comment type="caution">
    <text evidence="9">The sequence shown here is derived from an EMBL/GenBank/DDBJ whole genome shotgun (WGS) entry which is preliminary data.</text>
</comment>
<organism evidence="9 10">
    <name type="scientific">Melghiribacillus thermohalophilus</name>
    <dbReference type="NCBI Taxonomy" id="1324956"/>
    <lineage>
        <taxon>Bacteria</taxon>
        <taxon>Bacillati</taxon>
        <taxon>Bacillota</taxon>
        <taxon>Bacilli</taxon>
        <taxon>Bacillales</taxon>
        <taxon>Bacillaceae</taxon>
        <taxon>Melghiribacillus</taxon>
    </lineage>
</organism>
<feature type="transmembrane region" description="Helical" evidence="7">
    <location>
        <begin position="125"/>
        <end position="143"/>
    </location>
</feature>
<feature type="transmembrane region" description="Helical" evidence="7">
    <location>
        <begin position="155"/>
        <end position="174"/>
    </location>
</feature>
<dbReference type="EMBL" id="SMAN01000012">
    <property type="protein sequence ID" value="TCT20942.1"/>
    <property type="molecule type" value="Genomic_DNA"/>
</dbReference>
<feature type="domain" description="Amino acid permease/ SLC12A" evidence="8">
    <location>
        <begin position="19"/>
        <end position="381"/>
    </location>
</feature>
<dbReference type="PIRSF" id="PIRSF006060">
    <property type="entry name" value="AA_transporter"/>
    <property type="match status" value="1"/>
</dbReference>
<dbReference type="RefSeq" id="WP_243646821.1">
    <property type="nucleotide sequence ID" value="NZ_SMAN01000012.1"/>
</dbReference>
<evidence type="ECO:0000256" key="2">
    <source>
        <dbReference type="ARBA" id="ARBA00022448"/>
    </source>
</evidence>
<sequence length="442" mass="48291">MGDPENKKNQHNMKWWQLSLFGVGCTIGTGFFLGSSIGIQMTGPSVIISFIAAGLATYLVYDALSAMMAVHPEKGSFREYAKKAFGHWAGFSVGWVYCSSELLIMGSQLTALSIFSRFWFPQIPLWIFAVCYGALGIVVLLAGAKKLSDLENLFAVLKVAAIVMFIIIAIYFVFAEISRMGALHIPVSPQDFFPEGVSGLWTSLIFAFYAFGGIEVMGLMAAELRKPEEAPKAGRVMLGLLVIIYGMSISLALILVQWNQFSSEESPFVTVLEQFHLTFFSHLFNAVFIIAGFSTMVAALYGVTMILTTLAEDGDAPSMFARKERLSVSVPSLILLIVALGASIIMALLLPENIYEYVTTGAGLMLIYNWLFILQSSRRLTKPDTAGQVKIQMGMVLVLLAVSGAAVSESSRPGFLISLGFVAVIGMVSFFQSKIRSEKELR</sequence>
<evidence type="ECO:0000256" key="3">
    <source>
        <dbReference type="ARBA" id="ARBA00022692"/>
    </source>
</evidence>
<evidence type="ECO:0000256" key="6">
    <source>
        <dbReference type="ARBA" id="ARBA00023136"/>
    </source>
</evidence>
<keyword evidence="5 7" id="KW-1133">Transmembrane helix</keyword>
<evidence type="ECO:0000313" key="10">
    <source>
        <dbReference type="Proteomes" id="UP000294650"/>
    </source>
</evidence>
<keyword evidence="6 7" id="KW-0472">Membrane</keyword>
<accession>A0A4V2V1F1</accession>
<dbReference type="PANTHER" id="PTHR43495">
    <property type="entry name" value="GABA PERMEASE"/>
    <property type="match status" value="1"/>
</dbReference>
<keyword evidence="2" id="KW-0813">Transport</keyword>
<protein>
    <submittedName>
        <fullName evidence="9">Amino acid/polyamine/organocation transporter (APC superfamily)</fullName>
    </submittedName>
</protein>
<feature type="transmembrane region" description="Helical" evidence="7">
    <location>
        <begin position="45"/>
        <end position="64"/>
    </location>
</feature>
<evidence type="ECO:0000256" key="5">
    <source>
        <dbReference type="ARBA" id="ARBA00022989"/>
    </source>
</evidence>
<name>A0A4V2V1F1_9BACI</name>
<dbReference type="AlphaFoldDB" id="A0A4V2V1F1"/>
<keyword evidence="10" id="KW-1185">Reference proteome</keyword>
<evidence type="ECO:0000313" key="9">
    <source>
        <dbReference type="EMBL" id="TCT20942.1"/>
    </source>
</evidence>
<feature type="transmembrane region" description="Helical" evidence="7">
    <location>
        <begin position="200"/>
        <end position="224"/>
    </location>
</feature>
<evidence type="ECO:0000256" key="7">
    <source>
        <dbReference type="SAM" id="Phobius"/>
    </source>
</evidence>
<feature type="transmembrane region" description="Helical" evidence="7">
    <location>
        <begin position="328"/>
        <end position="348"/>
    </location>
</feature>
<dbReference type="Gene3D" id="1.20.1740.10">
    <property type="entry name" value="Amino acid/polyamine transporter I"/>
    <property type="match status" value="1"/>
</dbReference>
<evidence type="ECO:0000259" key="8">
    <source>
        <dbReference type="Pfam" id="PF00324"/>
    </source>
</evidence>
<reference evidence="9 10" key="1">
    <citation type="submission" date="2019-03" db="EMBL/GenBank/DDBJ databases">
        <title>Genomic Encyclopedia of Type Strains, Phase IV (KMG-IV): sequencing the most valuable type-strain genomes for metagenomic binning, comparative biology and taxonomic classification.</title>
        <authorList>
            <person name="Goeker M."/>
        </authorList>
    </citation>
    <scope>NUCLEOTIDE SEQUENCE [LARGE SCALE GENOMIC DNA]</scope>
    <source>
        <strain evidence="9 10">DSM 25894</strain>
    </source>
</reference>
<proteinExistence type="predicted"/>
<dbReference type="Pfam" id="PF00324">
    <property type="entry name" value="AA_permease"/>
    <property type="match status" value="1"/>
</dbReference>
<dbReference type="GO" id="GO:0005886">
    <property type="term" value="C:plasma membrane"/>
    <property type="evidence" value="ECO:0007669"/>
    <property type="project" value="UniProtKB-SubCell"/>
</dbReference>
<dbReference type="InterPro" id="IPR004841">
    <property type="entry name" value="AA-permease/SLC12A_dom"/>
</dbReference>
<feature type="transmembrane region" description="Helical" evidence="7">
    <location>
        <begin position="391"/>
        <end position="408"/>
    </location>
</feature>
<comment type="subcellular location">
    <subcellularLocation>
        <location evidence="1">Cell membrane</location>
        <topology evidence="1">Multi-pass membrane protein</topology>
    </subcellularLocation>
</comment>